<keyword evidence="7" id="KW-1185">Reference proteome</keyword>
<dbReference type="EMBL" id="JAUQTA010000001">
    <property type="protein sequence ID" value="MDO7867413.1"/>
    <property type="molecule type" value="Genomic_DNA"/>
</dbReference>
<evidence type="ECO:0000256" key="5">
    <source>
        <dbReference type="ARBA" id="ARBA00023277"/>
    </source>
</evidence>
<accession>A0ABT9AYJ1</accession>
<dbReference type="InterPro" id="IPR013785">
    <property type="entry name" value="Aldolase_TIM"/>
</dbReference>
<dbReference type="InterPro" id="IPR000887">
    <property type="entry name" value="Aldlse_KDPG_KHG"/>
</dbReference>
<evidence type="ECO:0000313" key="7">
    <source>
        <dbReference type="Proteomes" id="UP001233314"/>
    </source>
</evidence>
<evidence type="ECO:0000256" key="3">
    <source>
        <dbReference type="ARBA" id="ARBA00011233"/>
    </source>
</evidence>
<sequence length="215" mass="21956">MSILSISPVIPAVVIEDPSRAVNVARALLDGGIGVVEVAARTREALVSIERIATEVPEIVVGAGTITRTAQAVMAVNAGASFIASPGPTPALLEGILETGLPYLAGCSTAGEAMQLLEHGLTEARFFPAEASGGPAYLAALAGPLPGLRFCATGGISLENAGRYLAVPNVSSVGGTWIAPADLIRAHDWAGITDRARRTGEMLVALSYLQDTISA</sequence>
<comment type="pathway">
    <text evidence="1">Carbohydrate acid metabolism.</text>
</comment>
<reference evidence="6 7" key="1">
    <citation type="submission" date="2023-07" db="EMBL/GenBank/DDBJ databases">
        <title>Nocardioides sp. nov WY-20 isolated from soil.</title>
        <authorList>
            <person name="Liu B."/>
            <person name="Wan Y."/>
        </authorList>
    </citation>
    <scope>NUCLEOTIDE SEQUENCE [LARGE SCALE GENOMIC DNA]</scope>
    <source>
        <strain evidence="6 7">WY-20</strain>
    </source>
</reference>
<dbReference type="PANTHER" id="PTHR30246">
    <property type="entry name" value="2-KETO-3-DEOXY-6-PHOSPHOGLUCONATE ALDOLASE"/>
    <property type="match status" value="1"/>
</dbReference>
<dbReference type="EC" id="4.1.2.14" evidence="6"/>
<proteinExistence type="inferred from homology"/>
<dbReference type="CDD" id="cd00452">
    <property type="entry name" value="KDPG_aldolase"/>
    <property type="match status" value="1"/>
</dbReference>
<name>A0ABT9AYJ1_9ACTN</name>
<comment type="similarity">
    <text evidence="2">Belongs to the KHG/KDPG aldolase family.</text>
</comment>
<dbReference type="Pfam" id="PF01081">
    <property type="entry name" value="Aldolase"/>
    <property type="match status" value="1"/>
</dbReference>
<protein>
    <submittedName>
        <fullName evidence="6">Bifunctional 4-hydroxy-2-oxoglutarate aldolase/2-dehydro-3-deoxy-phosphogluconate aldolase</fullName>
        <ecNumber evidence="6">4.1.2.14</ecNumber>
        <ecNumber evidence="6">4.1.3.16</ecNumber>
    </submittedName>
</protein>
<keyword evidence="4 6" id="KW-0456">Lyase</keyword>
<gene>
    <name evidence="6" type="primary">eda</name>
    <name evidence="6" type="ORF">Q5722_03435</name>
</gene>
<dbReference type="EC" id="4.1.3.16" evidence="6"/>
<dbReference type="Proteomes" id="UP001233314">
    <property type="component" value="Unassembled WGS sequence"/>
</dbReference>
<dbReference type="NCBIfam" id="TIGR01182">
    <property type="entry name" value="eda"/>
    <property type="match status" value="1"/>
</dbReference>
<keyword evidence="5" id="KW-0119">Carbohydrate metabolism</keyword>
<dbReference type="GO" id="GO:0008675">
    <property type="term" value="F:2-dehydro-3-deoxy-phosphogluconate aldolase activity"/>
    <property type="evidence" value="ECO:0007669"/>
    <property type="project" value="UniProtKB-EC"/>
</dbReference>
<organism evidence="6 7">
    <name type="scientific">Nocardioides jiangxiensis</name>
    <dbReference type="NCBI Taxonomy" id="3064524"/>
    <lineage>
        <taxon>Bacteria</taxon>
        <taxon>Bacillati</taxon>
        <taxon>Actinomycetota</taxon>
        <taxon>Actinomycetes</taxon>
        <taxon>Propionibacteriales</taxon>
        <taxon>Nocardioidaceae</taxon>
        <taxon>Nocardioides</taxon>
    </lineage>
</organism>
<dbReference type="GO" id="GO:0008700">
    <property type="term" value="F:(R,S)-4-hydroxy-2-oxoglutarate aldolase activity"/>
    <property type="evidence" value="ECO:0007669"/>
    <property type="project" value="UniProtKB-EC"/>
</dbReference>
<evidence type="ECO:0000256" key="2">
    <source>
        <dbReference type="ARBA" id="ARBA00006906"/>
    </source>
</evidence>
<comment type="caution">
    <text evidence="6">The sequence shown here is derived from an EMBL/GenBank/DDBJ whole genome shotgun (WGS) entry which is preliminary data.</text>
</comment>
<dbReference type="Gene3D" id="3.20.20.70">
    <property type="entry name" value="Aldolase class I"/>
    <property type="match status" value="1"/>
</dbReference>
<dbReference type="SUPFAM" id="SSF51569">
    <property type="entry name" value="Aldolase"/>
    <property type="match status" value="1"/>
</dbReference>
<dbReference type="PANTHER" id="PTHR30246:SF1">
    <property type="entry name" value="2-DEHYDRO-3-DEOXY-6-PHOSPHOGALACTONATE ALDOLASE-RELATED"/>
    <property type="match status" value="1"/>
</dbReference>
<evidence type="ECO:0000313" key="6">
    <source>
        <dbReference type="EMBL" id="MDO7867413.1"/>
    </source>
</evidence>
<evidence type="ECO:0000256" key="1">
    <source>
        <dbReference type="ARBA" id="ARBA00004761"/>
    </source>
</evidence>
<dbReference type="RefSeq" id="WP_305026815.1">
    <property type="nucleotide sequence ID" value="NZ_JAUQTA010000001.1"/>
</dbReference>
<evidence type="ECO:0000256" key="4">
    <source>
        <dbReference type="ARBA" id="ARBA00023239"/>
    </source>
</evidence>
<comment type="subunit">
    <text evidence="3">Homotrimer.</text>
</comment>